<sequence length="206" mass="22146">MAVHFGPELPPKMASQRAAAVDLGSTKKAAEPIPQEDPDVVMSDSEYDQNIDHQHHDDEHGVASNSDEEISDFGEEEGEPLADIPEAELVILGGSISARAAADVAQLYGLEVLDDASREATVDAVRKGLARQQSAFLVYTRNVSESSRKLRGVAGRMPVFYVGDAFTLDPSNGAGDICLVRASGKDADATIQFALNNRHLDMLEVR</sequence>
<protein>
    <submittedName>
        <fullName evidence="2">Uncharacterized protein</fullName>
    </submittedName>
</protein>
<evidence type="ECO:0000313" key="2">
    <source>
        <dbReference type="EMBL" id="GBG25752.1"/>
    </source>
</evidence>
<keyword evidence="3" id="KW-1185">Reference proteome</keyword>
<comment type="caution">
    <text evidence="2">The sequence shown here is derived from an EMBL/GenBank/DDBJ whole genome shotgun (WGS) entry which is preliminary data.</text>
</comment>
<feature type="compositionally biased region" description="Basic and acidic residues" evidence="1">
    <location>
        <begin position="50"/>
        <end position="61"/>
    </location>
</feature>
<reference evidence="2 3" key="1">
    <citation type="submission" date="2017-12" db="EMBL/GenBank/DDBJ databases">
        <title>Sequencing, de novo assembly and annotation of complete genome of a new Thraustochytrid species, strain FCC1311.</title>
        <authorList>
            <person name="Sedici K."/>
            <person name="Godart F."/>
            <person name="Aiese Cigliano R."/>
            <person name="Sanseverino W."/>
            <person name="Barakat M."/>
            <person name="Ortet P."/>
            <person name="Marechal E."/>
            <person name="Cagnac O."/>
            <person name="Amato A."/>
        </authorList>
    </citation>
    <scope>NUCLEOTIDE SEQUENCE [LARGE SCALE GENOMIC DNA]</scope>
</reference>
<feature type="compositionally biased region" description="Acidic residues" evidence="1">
    <location>
        <begin position="34"/>
        <end position="49"/>
    </location>
</feature>
<name>A0A2R5G3Z5_9STRA</name>
<accession>A0A2R5G3Z5</accession>
<organism evidence="2 3">
    <name type="scientific">Hondaea fermentalgiana</name>
    <dbReference type="NCBI Taxonomy" id="2315210"/>
    <lineage>
        <taxon>Eukaryota</taxon>
        <taxon>Sar</taxon>
        <taxon>Stramenopiles</taxon>
        <taxon>Bigyra</taxon>
        <taxon>Labyrinthulomycetes</taxon>
        <taxon>Thraustochytrida</taxon>
        <taxon>Thraustochytriidae</taxon>
        <taxon>Hondaea</taxon>
    </lineage>
</organism>
<evidence type="ECO:0000313" key="3">
    <source>
        <dbReference type="Proteomes" id="UP000241890"/>
    </source>
</evidence>
<feature type="region of interest" description="Disordered" evidence="1">
    <location>
        <begin position="1"/>
        <end position="78"/>
    </location>
</feature>
<gene>
    <name evidence="2" type="ORF">FCC1311_019712</name>
</gene>
<dbReference type="Proteomes" id="UP000241890">
    <property type="component" value="Unassembled WGS sequence"/>
</dbReference>
<proteinExistence type="predicted"/>
<dbReference type="AlphaFoldDB" id="A0A2R5G3Z5"/>
<dbReference type="InParanoid" id="A0A2R5G3Z5"/>
<evidence type="ECO:0000256" key="1">
    <source>
        <dbReference type="SAM" id="MobiDB-lite"/>
    </source>
</evidence>
<feature type="compositionally biased region" description="Acidic residues" evidence="1">
    <location>
        <begin position="66"/>
        <end position="78"/>
    </location>
</feature>
<dbReference type="EMBL" id="BEYU01000015">
    <property type="protein sequence ID" value="GBG25752.1"/>
    <property type="molecule type" value="Genomic_DNA"/>
</dbReference>